<keyword evidence="2" id="KW-1185">Reference proteome</keyword>
<evidence type="ECO:0000313" key="2">
    <source>
        <dbReference type="Proteomes" id="UP000245678"/>
    </source>
</evidence>
<accession>A0A316HAB6</accession>
<proteinExistence type="predicted"/>
<gene>
    <name evidence="1" type="ORF">LX99_01979</name>
</gene>
<comment type="caution">
    <text evidence="1">The sequence shown here is derived from an EMBL/GenBank/DDBJ whole genome shotgun (WGS) entry which is preliminary data.</text>
</comment>
<protein>
    <submittedName>
        <fullName evidence="1">Uncharacterized protein</fullName>
    </submittedName>
</protein>
<name>A0A316HAB6_9SPHI</name>
<dbReference type="RefSeq" id="WP_170122666.1">
    <property type="nucleotide sequence ID" value="NZ_QGHA01000003.1"/>
</dbReference>
<sequence>MTTNRAREIEIEATLVGYLAVVKKPVTKCDQPPGLQKAKQYYRSYCYILLKFYLNI</sequence>
<dbReference type="EMBL" id="QGHA01000003">
    <property type="protein sequence ID" value="PWK78139.1"/>
    <property type="molecule type" value="Genomic_DNA"/>
</dbReference>
<reference evidence="1 2" key="1">
    <citation type="submission" date="2018-05" db="EMBL/GenBank/DDBJ databases">
        <title>Genomic Encyclopedia of Archaeal and Bacterial Type Strains, Phase II (KMG-II): from individual species to whole genera.</title>
        <authorList>
            <person name="Goeker M."/>
        </authorList>
    </citation>
    <scope>NUCLEOTIDE SEQUENCE [LARGE SCALE GENOMIC DNA]</scope>
    <source>
        <strain evidence="1 2">DSM 19975</strain>
    </source>
</reference>
<evidence type="ECO:0000313" key="1">
    <source>
        <dbReference type="EMBL" id="PWK78139.1"/>
    </source>
</evidence>
<dbReference type="Proteomes" id="UP000245678">
    <property type="component" value="Unassembled WGS sequence"/>
</dbReference>
<organism evidence="1 2">
    <name type="scientific">Mucilaginibacter oryzae</name>
    <dbReference type="NCBI Taxonomy" id="468058"/>
    <lineage>
        <taxon>Bacteria</taxon>
        <taxon>Pseudomonadati</taxon>
        <taxon>Bacteroidota</taxon>
        <taxon>Sphingobacteriia</taxon>
        <taxon>Sphingobacteriales</taxon>
        <taxon>Sphingobacteriaceae</taxon>
        <taxon>Mucilaginibacter</taxon>
    </lineage>
</organism>
<dbReference type="AlphaFoldDB" id="A0A316HAB6"/>